<evidence type="ECO:0000256" key="6">
    <source>
        <dbReference type="ARBA" id="ARBA00022833"/>
    </source>
</evidence>
<feature type="binding site" evidence="10">
    <location>
        <position position="103"/>
    </location>
    <ligand>
        <name>Zn(2+)</name>
        <dbReference type="ChEBI" id="CHEBI:29105"/>
    </ligand>
</feature>
<comment type="caution">
    <text evidence="12">The sequence shown here is derived from an EMBL/GenBank/DDBJ whole genome shotgun (WGS) entry which is preliminary data.</text>
</comment>
<dbReference type="InterPro" id="IPR002481">
    <property type="entry name" value="FUR"/>
</dbReference>
<dbReference type="GO" id="GO:0045892">
    <property type="term" value="P:negative regulation of DNA-templated transcription"/>
    <property type="evidence" value="ECO:0007669"/>
    <property type="project" value="TreeGrafter"/>
</dbReference>
<keyword evidence="8" id="KW-0238">DNA-binding</keyword>
<gene>
    <name evidence="12" type="ORF">J0M35_06200</name>
</gene>
<evidence type="ECO:0000256" key="5">
    <source>
        <dbReference type="ARBA" id="ARBA00022723"/>
    </source>
</evidence>
<comment type="similarity">
    <text evidence="2">Belongs to the Fur family.</text>
</comment>
<evidence type="ECO:0000256" key="9">
    <source>
        <dbReference type="ARBA" id="ARBA00023163"/>
    </source>
</evidence>
<evidence type="ECO:0000256" key="7">
    <source>
        <dbReference type="ARBA" id="ARBA00023015"/>
    </source>
</evidence>
<feature type="binding site" evidence="10">
    <location>
        <position position="106"/>
    </location>
    <ligand>
        <name>Zn(2+)</name>
        <dbReference type="ChEBI" id="CHEBI:29105"/>
    </ligand>
</feature>
<comment type="cofactor">
    <cofactor evidence="10">
        <name>Zn(2+)</name>
        <dbReference type="ChEBI" id="CHEBI:29105"/>
    </cofactor>
    <text evidence="10">Binds 1 zinc ion per subunit.</text>
</comment>
<keyword evidence="9" id="KW-0804">Transcription</keyword>
<dbReference type="GO" id="GO:0003700">
    <property type="term" value="F:DNA-binding transcription factor activity"/>
    <property type="evidence" value="ECO:0007669"/>
    <property type="project" value="InterPro"/>
</dbReference>
<dbReference type="Proteomes" id="UP000664277">
    <property type="component" value="Unassembled WGS sequence"/>
</dbReference>
<dbReference type="Pfam" id="PF01475">
    <property type="entry name" value="FUR"/>
    <property type="match status" value="1"/>
</dbReference>
<evidence type="ECO:0000256" key="11">
    <source>
        <dbReference type="PIRSR" id="PIRSR602481-2"/>
    </source>
</evidence>
<dbReference type="InterPro" id="IPR043135">
    <property type="entry name" value="Fur_C"/>
</dbReference>
<accession>A0A8J7TKI4</accession>
<evidence type="ECO:0000256" key="3">
    <source>
        <dbReference type="ARBA" id="ARBA00022490"/>
    </source>
</evidence>
<dbReference type="Gene3D" id="1.10.10.10">
    <property type="entry name" value="Winged helix-like DNA-binding domain superfamily/Winged helix DNA-binding domain"/>
    <property type="match status" value="1"/>
</dbReference>
<dbReference type="GO" id="GO:0005737">
    <property type="term" value="C:cytoplasm"/>
    <property type="evidence" value="ECO:0007669"/>
    <property type="project" value="UniProtKB-SubCell"/>
</dbReference>
<proteinExistence type="inferred from homology"/>
<evidence type="ECO:0000313" key="13">
    <source>
        <dbReference type="Proteomes" id="UP000664277"/>
    </source>
</evidence>
<evidence type="ECO:0000256" key="8">
    <source>
        <dbReference type="ARBA" id="ARBA00023125"/>
    </source>
</evidence>
<evidence type="ECO:0000256" key="2">
    <source>
        <dbReference type="ARBA" id="ARBA00007957"/>
    </source>
</evidence>
<dbReference type="GO" id="GO:1900376">
    <property type="term" value="P:regulation of secondary metabolite biosynthetic process"/>
    <property type="evidence" value="ECO:0007669"/>
    <property type="project" value="TreeGrafter"/>
</dbReference>
<name>A0A8J7TKI4_9BACT</name>
<feature type="binding site" evidence="10">
    <location>
        <position position="146"/>
    </location>
    <ligand>
        <name>Zn(2+)</name>
        <dbReference type="ChEBI" id="CHEBI:29105"/>
    </ligand>
</feature>
<keyword evidence="3" id="KW-0963">Cytoplasm</keyword>
<dbReference type="GO" id="GO:0000976">
    <property type="term" value="F:transcription cis-regulatory region binding"/>
    <property type="evidence" value="ECO:0007669"/>
    <property type="project" value="TreeGrafter"/>
</dbReference>
<dbReference type="FunFam" id="1.10.10.10:FF:000007">
    <property type="entry name" value="Ferric uptake regulation protein"/>
    <property type="match status" value="1"/>
</dbReference>
<evidence type="ECO:0000256" key="4">
    <source>
        <dbReference type="ARBA" id="ARBA00022491"/>
    </source>
</evidence>
<reference evidence="12" key="1">
    <citation type="submission" date="2021-02" db="EMBL/GenBank/DDBJ databases">
        <title>Genome-Resolved Metagenomics of a Microbial Community Performing Photosynthetic Biological Nutrient Removal.</title>
        <authorList>
            <person name="Mcdaniel E.A."/>
        </authorList>
    </citation>
    <scope>NUCLEOTIDE SEQUENCE</scope>
    <source>
        <strain evidence="12">UWPOB_OBS1</strain>
    </source>
</reference>
<feature type="binding site" evidence="11">
    <location>
        <position position="118"/>
    </location>
    <ligand>
        <name>Fe cation</name>
        <dbReference type="ChEBI" id="CHEBI:24875"/>
    </ligand>
</feature>
<dbReference type="InterPro" id="IPR036388">
    <property type="entry name" value="WH-like_DNA-bd_sf"/>
</dbReference>
<keyword evidence="7" id="KW-0805">Transcription regulation</keyword>
<evidence type="ECO:0000256" key="10">
    <source>
        <dbReference type="PIRSR" id="PIRSR602481-1"/>
    </source>
</evidence>
<dbReference type="AlphaFoldDB" id="A0A8J7TKI4"/>
<dbReference type="PANTHER" id="PTHR33202">
    <property type="entry name" value="ZINC UPTAKE REGULATION PROTEIN"/>
    <property type="match status" value="1"/>
</dbReference>
<dbReference type="PANTHER" id="PTHR33202:SF19">
    <property type="entry name" value="FERRIC UPTAKE REGULATION PROTEIN"/>
    <property type="match status" value="1"/>
</dbReference>
<organism evidence="12 13">
    <name type="scientific">Candidatus Obscuribacter phosphatis</name>
    <dbReference type="NCBI Taxonomy" id="1906157"/>
    <lineage>
        <taxon>Bacteria</taxon>
        <taxon>Bacillati</taxon>
        <taxon>Candidatus Melainabacteria</taxon>
        <taxon>Candidatus Obscuribacterales</taxon>
        <taxon>Candidatus Obscuribacteraceae</taxon>
        <taxon>Candidatus Obscuribacter</taxon>
    </lineage>
</organism>
<keyword evidence="4" id="KW-0678">Repressor</keyword>
<keyword evidence="6 10" id="KW-0862">Zinc</keyword>
<evidence type="ECO:0000313" key="12">
    <source>
        <dbReference type="EMBL" id="MBN8659935.1"/>
    </source>
</evidence>
<comment type="subcellular location">
    <subcellularLocation>
        <location evidence="1">Cytoplasm</location>
    </subcellularLocation>
</comment>
<dbReference type="SUPFAM" id="SSF46785">
    <property type="entry name" value="Winged helix' DNA-binding domain"/>
    <property type="match status" value="1"/>
</dbReference>
<keyword evidence="11" id="KW-0408">Iron</keyword>
<protein>
    <submittedName>
        <fullName evidence="12">Transcriptional repressor</fullName>
    </submittedName>
</protein>
<dbReference type="InterPro" id="IPR036390">
    <property type="entry name" value="WH_DNA-bd_sf"/>
</dbReference>
<keyword evidence="5 10" id="KW-0479">Metal-binding</keyword>
<comment type="cofactor">
    <cofactor evidence="11">
        <name>Mn(2+)</name>
        <dbReference type="ChEBI" id="CHEBI:29035"/>
    </cofactor>
    <cofactor evidence="11">
        <name>Fe(2+)</name>
        <dbReference type="ChEBI" id="CHEBI:29033"/>
    </cofactor>
    <text evidence="11">Binds 1 Mn(2+) or Fe(2+) ion per subunit.</text>
</comment>
<sequence>MEDSPETGTDPLFDSLRKRGHRITAQRETILQIFKEQESGHHLSAEELHAKLLERGGNVSLATAYRTLKLLSSLGLLRELDFAEGHKHYELKQDTLPHQHIICTGCNTTLEFEDHFLEEAGQKIGARYNFEVIDAQFKIFGLCPNCKTGKSSKGR</sequence>
<dbReference type="CDD" id="cd07153">
    <property type="entry name" value="Fur_like"/>
    <property type="match status" value="1"/>
</dbReference>
<feature type="binding site" evidence="10">
    <location>
        <position position="143"/>
    </location>
    <ligand>
        <name>Zn(2+)</name>
        <dbReference type="ChEBI" id="CHEBI:29105"/>
    </ligand>
</feature>
<dbReference type="GO" id="GO:0008270">
    <property type="term" value="F:zinc ion binding"/>
    <property type="evidence" value="ECO:0007669"/>
    <property type="project" value="TreeGrafter"/>
</dbReference>
<dbReference type="Gene3D" id="3.30.1490.190">
    <property type="match status" value="1"/>
</dbReference>
<dbReference type="EMBL" id="JAFLCK010000006">
    <property type="protein sequence ID" value="MBN8659935.1"/>
    <property type="molecule type" value="Genomic_DNA"/>
</dbReference>
<evidence type="ECO:0000256" key="1">
    <source>
        <dbReference type="ARBA" id="ARBA00004496"/>
    </source>
</evidence>